<organism evidence="1 2">
    <name type="scientific">Fodinibius salsisoli</name>
    <dbReference type="NCBI Taxonomy" id="2820877"/>
    <lineage>
        <taxon>Bacteria</taxon>
        <taxon>Pseudomonadati</taxon>
        <taxon>Balneolota</taxon>
        <taxon>Balneolia</taxon>
        <taxon>Balneolales</taxon>
        <taxon>Balneolaceae</taxon>
        <taxon>Fodinibius</taxon>
    </lineage>
</organism>
<reference evidence="1 2" key="1">
    <citation type="submission" date="2021-03" db="EMBL/GenBank/DDBJ databases">
        <title>Aliifodinibius sp. nov., a new bacterium isolated from saline soil.</title>
        <authorList>
            <person name="Galisteo C."/>
            <person name="De La Haba R."/>
            <person name="Sanchez-Porro C."/>
            <person name="Ventosa A."/>
        </authorList>
    </citation>
    <scope>NUCLEOTIDE SEQUENCE [LARGE SCALE GENOMIC DNA]</scope>
    <source>
        <strain evidence="1 2">1BSP15-2V2</strain>
    </source>
</reference>
<accession>A0ABT3PIQ2</accession>
<evidence type="ECO:0008006" key="3">
    <source>
        <dbReference type="Google" id="ProtNLM"/>
    </source>
</evidence>
<keyword evidence="2" id="KW-1185">Reference proteome</keyword>
<gene>
    <name evidence="1" type="ORF">J6I44_02995</name>
</gene>
<sequence>MNISKLLVNKLEETLDHFSQNELAYLALTSKIEMPIRDKVAFQIQKELNSEGFIASREWIYDRKRCDLAILNQDHPIALIEFKAMYHFDVLLNNSRPNKFETEIEKDVQKSKNISWPKTKIFEVLLSTNPKRQIKKQLKGIVKYYSDINRSLRKVDSPQIIDEEVNLRVNNWYKDHTVETGLIKCGESLNIPTELRYWVIGPFN</sequence>
<proteinExistence type="predicted"/>
<evidence type="ECO:0000313" key="1">
    <source>
        <dbReference type="EMBL" id="MCW9705802.1"/>
    </source>
</evidence>
<dbReference type="Proteomes" id="UP001207918">
    <property type="component" value="Unassembled WGS sequence"/>
</dbReference>
<protein>
    <recommendedName>
        <fullName evidence="3">Nuclease-related domain-containing protein</fullName>
    </recommendedName>
</protein>
<dbReference type="RefSeq" id="WP_265764469.1">
    <property type="nucleotide sequence ID" value="NZ_JAGGJA010000002.1"/>
</dbReference>
<dbReference type="EMBL" id="JAGGJA010000002">
    <property type="protein sequence ID" value="MCW9705802.1"/>
    <property type="molecule type" value="Genomic_DNA"/>
</dbReference>
<evidence type="ECO:0000313" key="2">
    <source>
        <dbReference type="Proteomes" id="UP001207918"/>
    </source>
</evidence>
<name>A0ABT3PIQ2_9BACT</name>
<comment type="caution">
    <text evidence="1">The sequence shown here is derived from an EMBL/GenBank/DDBJ whole genome shotgun (WGS) entry which is preliminary data.</text>
</comment>